<accession>A0AA48P903</accession>
<keyword evidence="1" id="KW-1133">Transmembrane helix</keyword>
<dbReference type="EMBL" id="BK063088">
    <property type="protein sequence ID" value="DBA11694.1"/>
    <property type="molecule type" value="Genomic_DNA"/>
</dbReference>
<reference evidence="2" key="1">
    <citation type="journal article" date="2023" name="Front. Mar. Sci.">
        <title>Tracing the invertebrate herpesviruses in the global sequence datasets.</title>
        <authorList>
            <person name="Rosani U."/>
            <person name="Gaia M."/>
            <person name="Delmont T.O."/>
            <person name="Krupovic M."/>
        </authorList>
    </citation>
    <scope>NUCLEOTIDE SEQUENCE</scope>
    <source>
        <strain evidence="2">MalacoHV4/Med/2018 155</strain>
    </source>
</reference>
<keyword evidence="1" id="KW-0472">Membrane</keyword>
<proteinExistence type="predicted"/>
<protein>
    <submittedName>
        <fullName evidence="2">ORF80</fullName>
    </submittedName>
</protein>
<keyword evidence="1" id="KW-0812">Transmembrane</keyword>
<name>A0AA48P903_9VIRU</name>
<sequence length="173" mass="18718">MHDSSPVLMAALMSCIYSLLTACVWNVFNSITAFGAYSLLNAFTGSDSSSPSGNTVIRVLGHITRLVFSSFKPTMQSGVDDMKGNRLCTILPEVNTSNSEGIFNNLLLTTSNICLEFTSCRYVPDRDGVSTRFQPKSMALCNLLLSGISLDFASKSNASTCSLSVLLYNQPRC</sequence>
<reference evidence="2" key="2">
    <citation type="submission" date="2023-01" db="EMBL/GenBank/DDBJ databases">
        <authorList>
            <person name="Rosani U."/>
            <person name="Delmont T.O."/>
            <person name="Gaia M."/>
            <person name="Krupovic M."/>
        </authorList>
    </citation>
    <scope>NUCLEOTIDE SEQUENCE</scope>
    <source>
        <strain evidence="2">MalacoHV4/Med/2018 155</strain>
    </source>
</reference>
<feature type="transmembrane region" description="Helical" evidence="1">
    <location>
        <begin position="7"/>
        <end position="28"/>
    </location>
</feature>
<evidence type="ECO:0000313" key="2">
    <source>
        <dbReference type="EMBL" id="DBA11694.1"/>
    </source>
</evidence>
<organism evidence="2">
    <name type="scientific">Malaco herpesvirus 4</name>
    <dbReference type="NCBI Taxonomy" id="3031800"/>
    <lineage>
        <taxon>Viruses</taxon>
        <taxon>Duplodnaviria</taxon>
        <taxon>Heunggongvirae</taxon>
        <taxon>Peploviricota</taxon>
        <taxon>Herviviricetes</taxon>
        <taxon>Herpesvirales</taxon>
        <taxon>Malacoherpesviridae</taxon>
    </lineage>
</organism>
<evidence type="ECO:0000256" key="1">
    <source>
        <dbReference type="SAM" id="Phobius"/>
    </source>
</evidence>